<dbReference type="InterPro" id="IPR022037">
    <property type="entry name" value="DUF3606"/>
</dbReference>
<reference evidence="1 2" key="1">
    <citation type="submission" date="2024-03" db="EMBL/GenBank/DDBJ databases">
        <title>Novel species of the genus Variovorax.</title>
        <authorList>
            <person name="Liu Q."/>
            <person name="Xin Y.-H."/>
        </authorList>
    </citation>
    <scope>NUCLEOTIDE SEQUENCE [LARGE SCALE GENOMIC DNA]</scope>
    <source>
        <strain evidence="1 2">KACC 18501</strain>
    </source>
</reference>
<dbReference type="EMBL" id="JBBKZV010000009">
    <property type="protein sequence ID" value="MEJ8823742.1"/>
    <property type="molecule type" value="Genomic_DNA"/>
</dbReference>
<dbReference type="Pfam" id="PF12244">
    <property type="entry name" value="DUF3606"/>
    <property type="match status" value="1"/>
</dbReference>
<protein>
    <submittedName>
        <fullName evidence="1">DUF3606 domain-containing protein</fullName>
    </submittedName>
</protein>
<accession>A0ABU8W159</accession>
<name>A0ABU8W159_9BURK</name>
<keyword evidence="2" id="KW-1185">Reference proteome</keyword>
<proteinExistence type="predicted"/>
<evidence type="ECO:0000313" key="1">
    <source>
        <dbReference type="EMBL" id="MEJ8823742.1"/>
    </source>
</evidence>
<gene>
    <name evidence="1" type="ORF">WKW80_17150</name>
</gene>
<evidence type="ECO:0000313" key="2">
    <source>
        <dbReference type="Proteomes" id="UP001363010"/>
    </source>
</evidence>
<sequence>MADDLGNRGAEERIRISIDEARCWVRRFGATREHLRKAVAEVGASADRIAGYFGKK</sequence>
<comment type="caution">
    <text evidence="1">The sequence shown here is derived from an EMBL/GenBank/DDBJ whole genome shotgun (WGS) entry which is preliminary data.</text>
</comment>
<dbReference type="RefSeq" id="WP_340364770.1">
    <property type="nucleotide sequence ID" value="NZ_JBBKZV010000009.1"/>
</dbReference>
<organism evidence="1 2">
    <name type="scientific">Variovorax humicola</name>
    <dbReference type="NCBI Taxonomy" id="1769758"/>
    <lineage>
        <taxon>Bacteria</taxon>
        <taxon>Pseudomonadati</taxon>
        <taxon>Pseudomonadota</taxon>
        <taxon>Betaproteobacteria</taxon>
        <taxon>Burkholderiales</taxon>
        <taxon>Comamonadaceae</taxon>
        <taxon>Variovorax</taxon>
    </lineage>
</organism>
<dbReference type="Proteomes" id="UP001363010">
    <property type="component" value="Unassembled WGS sequence"/>
</dbReference>